<evidence type="ECO:0000256" key="8">
    <source>
        <dbReference type="ARBA" id="ARBA00023015"/>
    </source>
</evidence>
<keyword evidence="16" id="KW-1185">Reference proteome</keyword>
<feature type="compositionally biased region" description="Polar residues" evidence="13">
    <location>
        <begin position="979"/>
        <end position="988"/>
    </location>
</feature>
<feature type="region of interest" description="Disordered" evidence="13">
    <location>
        <begin position="1387"/>
        <end position="1431"/>
    </location>
</feature>
<comment type="similarity">
    <text evidence="2">Belongs to the krueppel C2H2-type zinc-finger protein family.</text>
</comment>
<dbReference type="Pfam" id="PF26218">
    <property type="entry name" value="zf_C2H2_ZNF292"/>
    <property type="match status" value="1"/>
</dbReference>
<evidence type="ECO:0000256" key="2">
    <source>
        <dbReference type="ARBA" id="ARBA00006991"/>
    </source>
</evidence>
<dbReference type="GO" id="GO:0003677">
    <property type="term" value="F:DNA binding"/>
    <property type="evidence" value="ECO:0007669"/>
    <property type="project" value="UniProtKB-KW"/>
</dbReference>
<evidence type="ECO:0000256" key="7">
    <source>
        <dbReference type="ARBA" id="ARBA00022833"/>
    </source>
</evidence>
<dbReference type="InterPro" id="IPR013087">
    <property type="entry name" value="Znf_C2H2_type"/>
</dbReference>
<dbReference type="SMART" id="SM00355">
    <property type="entry name" value="ZnF_C2H2"/>
    <property type="match status" value="14"/>
</dbReference>
<feature type="domain" description="C2H2-type" evidence="14">
    <location>
        <begin position="765"/>
        <end position="794"/>
    </location>
</feature>
<keyword evidence="3" id="KW-0597">Phosphoprotein</keyword>
<dbReference type="GO" id="GO:0008270">
    <property type="term" value="F:zinc ion binding"/>
    <property type="evidence" value="ECO:0007669"/>
    <property type="project" value="UniProtKB-KW"/>
</dbReference>
<feature type="compositionally biased region" description="Basic and acidic residues" evidence="13">
    <location>
        <begin position="1237"/>
        <end position="1247"/>
    </location>
</feature>
<dbReference type="InterPro" id="IPR036236">
    <property type="entry name" value="Znf_C2H2_sf"/>
</dbReference>
<dbReference type="InterPro" id="IPR058902">
    <property type="entry name" value="zf_C2H2_ZNF292/Rlf"/>
</dbReference>
<feature type="domain" description="C2H2-type" evidence="14">
    <location>
        <begin position="1482"/>
        <end position="1512"/>
    </location>
</feature>
<dbReference type="InterPro" id="IPR057986">
    <property type="entry name" value="TPR_Rlf/292/654"/>
</dbReference>
<keyword evidence="8" id="KW-0805">Transcription regulation</keyword>
<evidence type="ECO:0000313" key="16">
    <source>
        <dbReference type="Proteomes" id="UP001230051"/>
    </source>
</evidence>
<evidence type="ECO:0000256" key="4">
    <source>
        <dbReference type="ARBA" id="ARBA00022723"/>
    </source>
</evidence>
<feature type="compositionally biased region" description="Basic residues" evidence="13">
    <location>
        <begin position="940"/>
        <end position="974"/>
    </location>
</feature>
<dbReference type="Gene3D" id="3.30.160.60">
    <property type="entry name" value="Classic Zinc Finger"/>
    <property type="match status" value="4"/>
</dbReference>
<comment type="subcellular location">
    <subcellularLocation>
        <location evidence="1">Nucleus</location>
    </subcellularLocation>
</comment>
<evidence type="ECO:0000256" key="9">
    <source>
        <dbReference type="ARBA" id="ARBA00023125"/>
    </source>
</evidence>
<feature type="region of interest" description="Disordered" evidence="13">
    <location>
        <begin position="1205"/>
        <end position="1252"/>
    </location>
</feature>
<name>A0AAD8CUU9_ACIOX</name>
<evidence type="ECO:0000259" key="14">
    <source>
        <dbReference type="PROSITE" id="PS50157"/>
    </source>
</evidence>
<gene>
    <name evidence="15" type="ORF">AOXY_G25986</name>
</gene>
<keyword evidence="9" id="KW-0238">DNA-binding</keyword>
<sequence length="1959" mass="221973">MGPKEQPEETGEDSPFALDSLLKNLRELEAELRQQDVSVTSSGDYCSSFCEMLVQYAGSRNAQEHGLSLLEVYRMSIQSFALARPHLTTECENVLLVLGRLALSCFELLLSVPENEIPYEVWLQFHQSVLSAHKALLEFGNGVLLALLEITSEGGAWRNPVLLRILTQQPTEPEEVSKFIAQEGPAFLEMRIKHLIKTNNVPQAMLLAKLCAESGEIGHKTPFRQVYISHLCDMLPSEEAIQEISSVDCKEILDMVCNLEAEGQENQAFILCTTYLTQQLQKGNMYCSWELTLFWSKLQRRIDPSLETFLDRCRRFGVIAKTAYHLLFLVRVIQTETEELGLAVSVELCVRALQIPSQDNVDTKMSVCKMVACLLPDDLEVRRDCQLTEFLLGPTQEAYNLLEELYLKPDQKYDEGNSIVPISLRCEVLLALKAHWPFDPEFWDWKTLKRNCLKRLGVEPLDESGEEELHDGEQQANDQGESVAHQSHSGESFLSDKEEEKEQQQVTPTQAGWKKKKKQVGTSERYKRWLQYKFSCVICSREVIEARILHHAKTHMVNGVFTCPICLQKFEGKHKFVPHLAEHVRMPARRSEQPKKKIQKKKKVKVETVEEGGGMEELELGEIKIDRSTLEDEALQSSRKPAEDDYITFSYIAENFELRDRDIYPCPATDCLRLFKHFKYLSVHLKAEHPESDVNARHYLEMKDRREKCTFCRRHFLTPFHHRQHRRVHYGKLPYMCVAAGCGARFNSTNELVAHKQAHGYQLSYQCELKGCSLTFSDLGQLYHHEAQHFRDAAYSCIHPSCKKFYYSKKEFAKHLTSHGLTFSEDNLMSYRKVKQDFEGPLGESVVGPVEGSKAENTDVPKSILEELMSGIKTETPDFSQLAENPTTPASVPPASGSLTGTLTSVAVCFDGKKFTCGFEGCGLTFIQARDIQRHLKNVHPLQFKRHKKGERTKKMCKKSASSRKHQSQSRKPLRFQEHSSGGHSSSLPDPELGHSDPLSTEIDFPNPAETQPSSSNEESLIEILARLSQLSLKTPIIAASSPTSHSVVVSSFSQVSLPSTTGDNPPTKPTGKKAALKSQPHQCGYKKELPAATAEEPLTPPLPPQLLSQHNKQVSQFLVQASNKPYFCELKDCKYRSVARAALLVHYLKKHSMSKDKVMGMEMFHRKFKPFECHLCPSAFTRKSQLRLHLMSQHKLSETLVAQMSCSKKRRGDRDKNNAEEVPDSYDSDVSLDPELPEKGQQKKEASNWGKKFQKHRRVGVCNTAFEKKLQEGEEEVEEKETDVKATLPAIEDNGEEEAREGRGSRRLVAKGNLCYILTKYNKPFECVHKGCSSAFTNQNGLIRHLRLVHRYNRDQLCMEGGQQQGGGAKKDRNCSKRFRSLSGLARHNEEFHRTEPEGSPEPEETPEPEGSPEPEETPEPEESLEAQTLASEEPIPQFSCSYSDCTASYHLYSSLLRHQHLLHRDQTLQPCNRKRTRSNLRCTYEGCTRVFSHRNNYEQHVFCMHRNNYDSFVLRLQNEKEEDKNRGASGCQKKLISVIATPSPSLSPPLQSPPRQGKGPTKKVFMKGNLLLRTPEEALQMCEDRNIPVAYPCMVQDCESVVTLESSLIRHYKHCHNIRRTYLGKHYDKLVNNAEKLEETIQKNSTPPVPTLLDKAVNMEYQKELKNPLASESPISLPSIKSSLDEQDHLGFGEEVSENDFNLDADDLLYGEAVKKSRCYSSNGGQPRRNGYAFEKKPEPPPPPPPTLLCFSREDGFLDLTCKGGGKGTGSFSSVSRPPLKRKNEQADPLLTAKENYQCPRNLHNRSPTPRTFDLKTYKPMGFESSFLKFIQESEGKDEVFEESPPEPQVVIKRRDAHRRGCSVKENSRRRLGRNKNGSLVHGKLSAFQPLLSAGESATVQNLRSILDKALTDCGDLALKQLHYLKPVVVLERSKFSTSLLDLFPTKKADELCLASS</sequence>
<keyword evidence="4" id="KW-0479">Metal-binding</keyword>
<dbReference type="Proteomes" id="UP001230051">
    <property type="component" value="Unassembled WGS sequence"/>
</dbReference>
<evidence type="ECO:0000256" key="5">
    <source>
        <dbReference type="ARBA" id="ARBA00022737"/>
    </source>
</evidence>
<feature type="compositionally biased region" description="Polar residues" evidence="13">
    <location>
        <begin position="474"/>
        <end position="492"/>
    </location>
</feature>
<feature type="domain" description="C2H2-type" evidence="14">
    <location>
        <begin position="1172"/>
        <end position="1200"/>
    </location>
</feature>
<dbReference type="InterPro" id="IPR052251">
    <property type="entry name" value="GH-ZnFinger_Regulators"/>
</dbReference>
<dbReference type="PANTHER" id="PTHR15507:SF18">
    <property type="entry name" value="ZINC FINGER PROTEIN RLF"/>
    <property type="match status" value="1"/>
</dbReference>
<evidence type="ECO:0000256" key="10">
    <source>
        <dbReference type="ARBA" id="ARBA00023163"/>
    </source>
</evidence>
<evidence type="ECO:0000256" key="11">
    <source>
        <dbReference type="ARBA" id="ARBA00023242"/>
    </source>
</evidence>
<dbReference type="Pfam" id="PF25420">
    <property type="entry name" value="zf-C2H2_ZN292"/>
    <property type="match status" value="1"/>
</dbReference>
<feature type="compositionally biased region" description="Basic and acidic residues" evidence="13">
    <location>
        <begin position="1388"/>
        <end position="1398"/>
    </location>
</feature>
<feature type="domain" description="C2H2-type" evidence="14">
    <location>
        <begin position="915"/>
        <end position="940"/>
    </location>
</feature>
<feature type="compositionally biased region" description="Acidic residues" evidence="13">
    <location>
        <begin position="1222"/>
        <end position="1233"/>
    </location>
</feature>
<evidence type="ECO:0000313" key="15">
    <source>
        <dbReference type="EMBL" id="KAK1156907.1"/>
    </source>
</evidence>
<evidence type="ECO:0000256" key="3">
    <source>
        <dbReference type="ARBA" id="ARBA00022553"/>
    </source>
</evidence>
<protein>
    <recommendedName>
        <fullName evidence="14">C2H2-type domain-containing protein</fullName>
    </recommendedName>
</protein>
<feature type="domain" description="C2H2-type" evidence="14">
    <location>
        <begin position="1326"/>
        <end position="1356"/>
    </location>
</feature>
<feature type="region of interest" description="Disordered" evidence="13">
    <location>
        <begin position="463"/>
        <end position="517"/>
    </location>
</feature>
<evidence type="ECO:0000256" key="12">
    <source>
        <dbReference type="PROSITE-ProRule" id="PRU00042"/>
    </source>
</evidence>
<feature type="compositionally biased region" description="Acidic residues" evidence="13">
    <location>
        <begin position="1400"/>
        <end position="1426"/>
    </location>
</feature>
<comment type="caution">
    <text evidence="15">The sequence shown here is derived from an EMBL/GenBank/DDBJ whole genome shotgun (WGS) entry which is preliminary data.</text>
</comment>
<keyword evidence="11" id="KW-0539">Nucleus</keyword>
<feature type="domain" description="C2H2-type" evidence="14">
    <location>
        <begin position="1440"/>
        <end position="1470"/>
    </location>
</feature>
<evidence type="ECO:0000256" key="6">
    <source>
        <dbReference type="ARBA" id="ARBA00022771"/>
    </source>
</evidence>
<feature type="domain" description="C2H2-type" evidence="14">
    <location>
        <begin position="735"/>
        <end position="759"/>
    </location>
</feature>
<feature type="region of interest" description="Disordered" evidence="13">
    <location>
        <begin position="1056"/>
        <end position="1083"/>
    </location>
</feature>
<dbReference type="GO" id="GO:0005634">
    <property type="term" value="C:nucleus"/>
    <property type="evidence" value="ECO:0007669"/>
    <property type="project" value="UniProtKB-SubCell"/>
</dbReference>
<reference evidence="15" key="1">
    <citation type="submission" date="2022-02" db="EMBL/GenBank/DDBJ databases">
        <title>Atlantic sturgeon de novo genome assembly.</title>
        <authorList>
            <person name="Stock M."/>
            <person name="Klopp C."/>
            <person name="Guiguen Y."/>
            <person name="Cabau C."/>
            <person name="Parinello H."/>
            <person name="Santidrian Yebra-Pimentel E."/>
            <person name="Kuhl H."/>
            <person name="Dirks R.P."/>
            <person name="Guessner J."/>
            <person name="Wuertz S."/>
            <person name="Du K."/>
            <person name="Schartl M."/>
        </authorList>
    </citation>
    <scope>NUCLEOTIDE SEQUENCE</scope>
    <source>
        <strain evidence="15">STURGEONOMICS-FGT-2020</strain>
        <tissue evidence="15">Whole blood</tissue>
    </source>
</reference>
<keyword evidence="10" id="KW-0804">Transcription</keyword>
<dbReference type="EMBL" id="JAGXEW010000027">
    <property type="protein sequence ID" value="KAK1156907.1"/>
    <property type="molecule type" value="Genomic_DNA"/>
</dbReference>
<keyword evidence="7" id="KW-0862">Zinc</keyword>
<organism evidence="15 16">
    <name type="scientific">Acipenser oxyrinchus oxyrinchus</name>
    <dbReference type="NCBI Taxonomy" id="40147"/>
    <lineage>
        <taxon>Eukaryota</taxon>
        <taxon>Metazoa</taxon>
        <taxon>Chordata</taxon>
        <taxon>Craniata</taxon>
        <taxon>Vertebrata</taxon>
        <taxon>Euteleostomi</taxon>
        <taxon>Actinopterygii</taxon>
        <taxon>Chondrostei</taxon>
        <taxon>Acipenseriformes</taxon>
        <taxon>Acipenseridae</taxon>
        <taxon>Acipenser</taxon>
    </lineage>
</organism>
<dbReference type="PROSITE" id="PS00028">
    <property type="entry name" value="ZINC_FINGER_C2H2_1"/>
    <property type="match status" value="12"/>
</dbReference>
<dbReference type="PROSITE" id="PS50157">
    <property type="entry name" value="ZINC_FINGER_C2H2_2"/>
    <property type="match status" value="9"/>
</dbReference>
<feature type="region of interest" description="Disordered" evidence="13">
    <location>
        <begin position="1721"/>
        <end position="1748"/>
    </location>
</feature>
<evidence type="ECO:0000256" key="1">
    <source>
        <dbReference type="ARBA" id="ARBA00004123"/>
    </source>
</evidence>
<keyword evidence="5" id="KW-0677">Repeat</keyword>
<dbReference type="Pfam" id="PF25580">
    <property type="entry name" value="TPR_Rlf"/>
    <property type="match status" value="1"/>
</dbReference>
<feature type="region of interest" description="Disordered" evidence="13">
    <location>
        <begin position="940"/>
        <end position="1019"/>
    </location>
</feature>
<feature type="domain" description="C2H2-type" evidence="14">
    <location>
        <begin position="1593"/>
        <end position="1623"/>
    </location>
</feature>
<dbReference type="GO" id="GO:0000981">
    <property type="term" value="F:DNA-binding transcription factor activity, RNA polymerase II-specific"/>
    <property type="evidence" value="ECO:0007669"/>
    <property type="project" value="TreeGrafter"/>
</dbReference>
<feature type="domain" description="C2H2-type" evidence="14">
    <location>
        <begin position="707"/>
        <end position="734"/>
    </location>
</feature>
<feature type="compositionally biased region" description="Basic and acidic residues" evidence="13">
    <location>
        <begin position="494"/>
        <end position="503"/>
    </location>
</feature>
<accession>A0AAD8CUU9</accession>
<evidence type="ECO:0000256" key="13">
    <source>
        <dbReference type="SAM" id="MobiDB-lite"/>
    </source>
</evidence>
<proteinExistence type="inferred from homology"/>
<dbReference type="SUPFAM" id="SSF57667">
    <property type="entry name" value="beta-beta-alpha zinc fingers"/>
    <property type="match status" value="2"/>
</dbReference>
<keyword evidence="6 12" id="KW-0863">Zinc-finger</keyword>
<feature type="region of interest" description="Disordered" evidence="13">
    <location>
        <begin position="1543"/>
        <end position="1563"/>
    </location>
</feature>
<dbReference type="PANTHER" id="PTHR15507">
    <property type="entry name" value="ZINC FINGER PROTEIN RLF"/>
    <property type="match status" value="1"/>
</dbReference>